<dbReference type="PANTHER" id="PTHR12304">
    <property type="entry name" value="INOSINE-URIDINE PREFERRING NUCLEOSIDE HYDROLASE"/>
    <property type="match status" value="1"/>
</dbReference>
<dbReference type="Proteomes" id="UP000196118">
    <property type="component" value="Chromosome"/>
</dbReference>
<accession>A0A0N8VYU6</accession>
<evidence type="ECO:0000313" key="10">
    <source>
        <dbReference type="Proteomes" id="UP000472573"/>
    </source>
</evidence>
<dbReference type="Proteomes" id="UP000743107">
    <property type="component" value="Unassembled WGS sequence"/>
</dbReference>
<reference evidence="5" key="3">
    <citation type="submission" date="2019-12" db="EMBL/GenBank/DDBJ databases">
        <title>SpeciesPrimer: A bioinformatics pipeline dedicated to the design of qPCR primers for the quantification of bacterial species.</title>
        <authorList>
            <person name="Dreier M."/>
            <person name="Berthoud H."/>
            <person name="Shani N."/>
            <person name="Wechsler D."/>
            <person name="Junier P."/>
        </authorList>
    </citation>
    <scope>NUCLEOTIDE SEQUENCE</scope>
    <source>
        <strain evidence="5">FAM13073</strain>
    </source>
</reference>
<dbReference type="Gene3D" id="3.90.245.10">
    <property type="entry name" value="Ribonucleoside hydrolase-like"/>
    <property type="match status" value="1"/>
</dbReference>
<name>A0A0N8VYU6_PEDPE</name>
<feature type="domain" description="Inosine/uridine-preferring nucleoside hydrolase" evidence="3">
    <location>
        <begin position="6"/>
        <end position="305"/>
    </location>
</feature>
<reference evidence="5" key="2">
    <citation type="submission" date="2019-10" db="EMBL/GenBank/DDBJ databases">
        <authorList>
            <person name="Irmler S."/>
            <person name="Berthoud H."/>
            <person name="Roetschi A."/>
            <person name="Arias E."/>
            <person name="Shani N."/>
            <person name="Wuethrich D."/>
            <person name="Bruggmann R."/>
        </authorList>
    </citation>
    <scope>NUCLEOTIDE SEQUENCE</scope>
    <source>
        <strain evidence="5">FAM13073</strain>
    </source>
</reference>
<gene>
    <name evidence="5" type="ORF">GBO79_05825</name>
    <name evidence="6" type="ORF">ITQ90_06060</name>
    <name evidence="7" type="ORF">ITQ97_06415</name>
    <name evidence="8" type="ORF">PWB86_02695</name>
    <name evidence="4" type="ORF">S100892_01816</name>
</gene>
<evidence type="ECO:0000256" key="1">
    <source>
        <dbReference type="ARBA" id="ARBA00022801"/>
    </source>
</evidence>
<dbReference type="Proteomes" id="UP001214131">
    <property type="component" value="Chromosome"/>
</dbReference>
<dbReference type="GO" id="GO:0006152">
    <property type="term" value="P:purine nucleoside catabolic process"/>
    <property type="evidence" value="ECO:0007669"/>
    <property type="project" value="TreeGrafter"/>
</dbReference>
<evidence type="ECO:0000313" key="9">
    <source>
        <dbReference type="Proteomes" id="UP000196118"/>
    </source>
</evidence>
<dbReference type="EMBL" id="JADOFP010000004">
    <property type="protein sequence ID" value="MBF7115052.1"/>
    <property type="molecule type" value="Genomic_DNA"/>
</dbReference>
<dbReference type="InterPro" id="IPR036452">
    <property type="entry name" value="Ribo_hydro-like"/>
</dbReference>
<dbReference type="InterPro" id="IPR001910">
    <property type="entry name" value="Inosine/uridine_hydrolase_dom"/>
</dbReference>
<dbReference type="EC" id="3.2.2.1" evidence="4"/>
<evidence type="ECO:0000313" key="7">
    <source>
        <dbReference type="EMBL" id="MBF7127439.1"/>
    </source>
</evidence>
<reference evidence="10" key="4">
    <citation type="submission" date="2020-03" db="EMBL/GenBank/DDBJ databases">
        <title>SpeciesPrimer: A bioinformatics pipeline dedicated to the design of qPCR primers for the quantification of bacterial species.</title>
        <authorList>
            <person name="Dreier M."/>
            <person name="Berthoud H."/>
            <person name="Shani N."/>
            <person name="Wechsler D."/>
            <person name="Junier P."/>
        </authorList>
    </citation>
    <scope>NUCLEOTIDE SEQUENCE [LARGE SCALE GENOMIC DNA]</scope>
    <source>
        <strain evidence="10">FAM13073</strain>
    </source>
</reference>
<dbReference type="AlphaFoldDB" id="A0A0N8VYU6"/>
<protein>
    <submittedName>
        <fullName evidence="5">Nucleoside hydrolase</fullName>
    </submittedName>
    <submittedName>
        <fullName evidence="4">Purine nucleosidase</fullName>
        <ecNumber evidence="4">3.2.2.1</ecNumber>
    </submittedName>
</protein>
<evidence type="ECO:0000313" key="5">
    <source>
        <dbReference type="EMBL" id="KAF0413471.1"/>
    </source>
</evidence>
<evidence type="ECO:0000256" key="2">
    <source>
        <dbReference type="ARBA" id="ARBA00023295"/>
    </source>
</evidence>
<evidence type="ECO:0000313" key="8">
    <source>
        <dbReference type="EMBL" id="WEA57789.1"/>
    </source>
</evidence>
<dbReference type="Proteomes" id="UP000472573">
    <property type="component" value="Unassembled WGS sequence"/>
</dbReference>
<dbReference type="InterPro" id="IPR023186">
    <property type="entry name" value="IUNH"/>
</dbReference>
<reference evidence="8 11" key="6">
    <citation type="submission" date="2023-02" db="EMBL/GenBank/DDBJ databases">
        <title>Comparative genomics and fermentation flavor characterization of five lactic acid bacteria reveal flavor biosynthesis metabolic pathways in fermented muskmelon puree.</title>
        <authorList>
            <person name="Yuan L."/>
            <person name="Li M."/>
            <person name="Xu X."/>
            <person name="Lao F."/>
            <person name="Wu J."/>
        </authorList>
    </citation>
    <scope>NUCLEOTIDE SEQUENCE [LARGE SCALE GENOMIC DNA]</scope>
    <source>
        <strain evidence="8 11">Ca-4</strain>
    </source>
</reference>
<dbReference type="EMBL" id="JADOFV010000003">
    <property type="protein sequence ID" value="MBF7127439.1"/>
    <property type="molecule type" value="Genomic_DNA"/>
</dbReference>
<keyword evidence="2 4" id="KW-0326">Glycosidase</keyword>
<reference evidence="4 9" key="1">
    <citation type="submission" date="2017-05" db="EMBL/GenBank/DDBJ databases">
        <title>Genome sequence of Pediococcus pentosaceus strain SRCM100892.</title>
        <authorList>
            <person name="Cho S.H."/>
        </authorList>
    </citation>
    <scope>NUCLEOTIDE SEQUENCE [LARGE SCALE GENOMIC DNA]</scope>
    <source>
        <strain evidence="4 9">SRCM100892</strain>
    </source>
</reference>
<evidence type="ECO:0000313" key="4">
    <source>
        <dbReference type="EMBL" id="ARW20359.1"/>
    </source>
</evidence>
<evidence type="ECO:0000259" key="3">
    <source>
        <dbReference type="Pfam" id="PF01156"/>
    </source>
</evidence>
<dbReference type="EMBL" id="WENB01000003">
    <property type="protein sequence ID" value="KAF0413471.1"/>
    <property type="molecule type" value="Genomic_DNA"/>
</dbReference>
<dbReference type="RefSeq" id="WP_011673036.1">
    <property type="nucleotide sequence ID" value="NZ_BJZY01000004.1"/>
</dbReference>
<dbReference type="GeneID" id="33061535"/>
<dbReference type="SUPFAM" id="SSF53590">
    <property type="entry name" value="Nucleoside hydrolase"/>
    <property type="match status" value="1"/>
</dbReference>
<dbReference type="GO" id="GO:0008477">
    <property type="term" value="F:purine nucleosidase activity"/>
    <property type="evidence" value="ECO:0007669"/>
    <property type="project" value="UniProtKB-EC"/>
</dbReference>
<sequence length="319" mass="34400">MATKKMILDLDTGIDDAMAIAYALAAPDVDLIGIVSTYGNVLTPDAGTNSLKILELLGRTDIPVFLGEEHSQTTESFEVMPISAQIHGKNGIGEVELPAPSRAIETQPGVDFIIEAAHKYNSDLILVPTGPLTNLALALKKDPEVADLIGNVTIMGGALTVPGNVSPVAEANINQDPHAANDVFTSHVNLTMVGLDVTLRTLLTKKETQLWRDLDTTAGSKFADIVDYYIDVYKITSPHLGGCALHDPLAVGIALDASFSKTMDLNMFVDTTDEMWGRTIGDPGRLNEENPNVSVALNVDADFYLKRFMDYLTKLFAKN</sequence>
<dbReference type="EMBL" id="CP021474">
    <property type="protein sequence ID" value="ARW20359.1"/>
    <property type="molecule type" value="Genomic_DNA"/>
</dbReference>
<evidence type="ECO:0000313" key="11">
    <source>
        <dbReference type="Proteomes" id="UP001214131"/>
    </source>
</evidence>
<dbReference type="CDD" id="cd02650">
    <property type="entry name" value="nuc_hydro_CaPnhB"/>
    <property type="match status" value="1"/>
</dbReference>
<organism evidence="4 9">
    <name type="scientific">Pediococcus pentosaceus</name>
    <dbReference type="NCBI Taxonomy" id="1255"/>
    <lineage>
        <taxon>Bacteria</taxon>
        <taxon>Bacillati</taxon>
        <taxon>Bacillota</taxon>
        <taxon>Bacilli</taxon>
        <taxon>Lactobacillales</taxon>
        <taxon>Lactobacillaceae</taxon>
        <taxon>Pediococcus</taxon>
    </lineage>
</organism>
<reference evidence="6" key="5">
    <citation type="submission" date="2020-11" db="EMBL/GenBank/DDBJ databases">
        <title>Antibiotic susceptibility profiles of Pediococcus pentosaceus from various origins and their implications for the safety assessment of strains with food-technology applications.</title>
        <authorList>
            <person name="Shani N."/>
            <person name="Oberhaensli S."/>
            <person name="Arias E."/>
        </authorList>
    </citation>
    <scope>NUCLEOTIDE SEQUENCE</scope>
    <source>
        <strain evidence="7">FAM 19164</strain>
        <strain evidence="6">FAM 24207</strain>
    </source>
</reference>
<dbReference type="EMBL" id="CP118739">
    <property type="protein sequence ID" value="WEA57789.1"/>
    <property type="molecule type" value="Genomic_DNA"/>
</dbReference>
<proteinExistence type="predicted"/>
<dbReference type="Proteomes" id="UP001194632">
    <property type="component" value="Unassembled WGS sequence"/>
</dbReference>
<dbReference type="GO" id="GO:0005829">
    <property type="term" value="C:cytosol"/>
    <property type="evidence" value="ECO:0007669"/>
    <property type="project" value="TreeGrafter"/>
</dbReference>
<keyword evidence="1 4" id="KW-0378">Hydrolase</keyword>
<dbReference type="OMA" id="PNIKPFC"/>
<dbReference type="Pfam" id="PF01156">
    <property type="entry name" value="IU_nuc_hydro"/>
    <property type="match status" value="1"/>
</dbReference>
<evidence type="ECO:0000313" key="6">
    <source>
        <dbReference type="EMBL" id="MBF7115052.1"/>
    </source>
</evidence>
<keyword evidence="10" id="KW-1185">Reference proteome</keyword>
<dbReference type="PANTHER" id="PTHR12304:SF4">
    <property type="entry name" value="URIDINE NUCLEOSIDASE"/>
    <property type="match status" value="1"/>
</dbReference>